<sequence>MYKNIEWLFFDIGSTLINEEKVYKERFETIAKSSGYKYEYIYDKILNYYKNNKKGDLEVAKEFCVKLPKWNFRLEELYPETKKVLEELSKKYNIGIIANQDFGSSERLEKFGILKYIKLVVASAEEGIAKPDKRIFNIALERSKCKAEKSYMIGDRIDNDIVPAKEIGMKTIWIKQGYGQYWKMNIEEKPNTIIYNLVELLKKF</sequence>
<dbReference type="NCBIfam" id="TIGR01549">
    <property type="entry name" value="HAD-SF-IA-v1"/>
    <property type="match status" value="1"/>
</dbReference>
<evidence type="ECO:0000313" key="5">
    <source>
        <dbReference type="EMBL" id="UTY34754.1"/>
    </source>
</evidence>
<dbReference type="GO" id="GO:0046872">
    <property type="term" value="F:metal ion binding"/>
    <property type="evidence" value="ECO:0007669"/>
    <property type="project" value="UniProtKB-KW"/>
</dbReference>
<comment type="cofactor">
    <cofactor evidence="1">
        <name>Mg(2+)</name>
        <dbReference type="ChEBI" id="CHEBI:18420"/>
    </cofactor>
</comment>
<dbReference type="RefSeq" id="WP_044978433.1">
    <property type="nucleotide sequence ID" value="NZ_CP009228.1"/>
</dbReference>
<dbReference type="Pfam" id="PF13419">
    <property type="entry name" value="HAD_2"/>
    <property type="match status" value="1"/>
</dbReference>
<evidence type="ECO:0000256" key="4">
    <source>
        <dbReference type="ARBA" id="ARBA00022842"/>
    </source>
</evidence>
<organism evidence="5 6">
    <name type="scientific">Treponema putidum</name>
    <dbReference type="NCBI Taxonomy" id="221027"/>
    <lineage>
        <taxon>Bacteria</taxon>
        <taxon>Pseudomonadati</taxon>
        <taxon>Spirochaetota</taxon>
        <taxon>Spirochaetia</taxon>
        <taxon>Spirochaetales</taxon>
        <taxon>Treponemataceae</taxon>
        <taxon>Treponema</taxon>
    </lineage>
</organism>
<dbReference type="EMBL" id="CP038804">
    <property type="protein sequence ID" value="UTY34754.1"/>
    <property type="molecule type" value="Genomic_DNA"/>
</dbReference>
<dbReference type="GO" id="GO:0044281">
    <property type="term" value="P:small molecule metabolic process"/>
    <property type="evidence" value="ECO:0007669"/>
    <property type="project" value="UniProtKB-ARBA"/>
</dbReference>
<reference evidence="5" key="1">
    <citation type="submission" date="2019-04" db="EMBL/GenBank/DDBJ databases">
        <title>Whole genome sequencing of oral phylogroup 2 treponemes.</title>
        <authorList>
            <person name="Chan Y."/>
            <person name="Zeng H.H."/>
            <person name="Yu X.L."/>
            <person name="Leung W.K."/>
            <person name="Watt R.M."/>
        </authorList>
    </citation>
    <scope>NUCLEOTIDE SEQUENCE</scope>
    <source>
        <strain evidence="5">OMZ 835</strain>
    </source>
</reference>
<keyword evidence="3 5" id="KW-0378">Hydrolase</keyword>
<dbReference type="InterPro" id="IPR041492">
    <property type="entry name" value="HAD_2"/>
</dbReference>
<dbReference type="NCBIfam" id="TIGR01509">
    <property type="entry name" value="HAD-SF-IA-v3"/>
    <property type="match status" value="1"/>
</dbReference>
<dbReference type="SUPFAM" id="SSF56784">
    <property type="entry name" value="HAD-like"/>
    <property type="match status" value="1"/>
</dbReference>
<dbReference type="AlphaFoldDB" id="A0AAE9MU66"/>
<dbReference type="KEGG" id="tpk:JO40_05600"/>
<dbReference type="Proteomes" id="UP001058682">
    <property type="component" value="Chromosome"/>
</dbReference>
<evidence type="ECO:0000256" key="3">
    <source>
        <dbReference type="ARBA" id="ARBA00022801"/>
    </source>
</evidence>
<gene>
    <name evidence="5" type="ORF">E4N74_12655</name>
</gene>
<dbReference type="SFLD" id="SFLDS00003">
    <property type="entry name" value="Haloacid_Dehalogenase"/>
    <property type="match status" value="1"/>
</dbReference>
<dbReference type="InterPro" id="IPR023214">
    <property type="entry name" value="HAD_sf"/>
</dbReference>
<evidence type="ECO:0000256" key="2">
    <source>
        <dbReference type="ARBA" id="ARBA00022723"/>
    </source>
</evidence>
<evidence type="ECO:0000313" key="6">
    <source>
        <dbReference type="Proteomes" id="UP001058682"/>
    </source>
</evidence>
<evidence type="ECO:0000256" key="1">
    <source>
        <dbReference type="ARBA" id="ARBA00001946"/>
    </source>
</evidence>
<dbReference type="SFLD" id="SFLDG01129">
    <property type="entry name" value="C1.5:_HAD__Beta-PGM__Phosphata"/>
    <property type="match status" value="1"/>
</dbReference>
<protein>
    <submittedName>
        <fullName evidence="5">HAD family hydrolase</fullName>
    </submittedName>
</protein>
<dbReference type="GO" id="GO:0016791">
    <property type="term" value="F:phosphatase activity"/>
    <property type="evidence" value="ECO:0007669"/>
    <property type="project" value="TreeGrafter"/>
</dbReference>
<dbReference type="Gene3D" id="3.40.50.1000">
    <property type="entry name" value="HAD superfamily/HAD-like"/>
    <property type="match status" value="1"/>
</dbReference>
<keyword evidence="2" id="KW-0479">Metal-binding</keyword>
<dbReference type="PANTHER" id="PTHR46470:SF2">
    <property type="entry name" value="GLYCERALDEHYDE 3-PHOSPHATE PHOSPHATASE"/>
    <property type="match status" value="1"/>
</dbReference>
<dbReference type="Gene3D" id="1.10.150.520">
    <property type="match status" value="1"/>
</dbReference>
<keyword evidence="4" id="KW-0460">Magnesium</keyword>
<dbReference type="InterPro" id="IPR036412">
    <property type="entry name" value="HAD-like_sf"/>
</dbReference>
<dbReference type="InterPro" id="IPR051400">
    <property type="entry name" value="HAD-like_hydrolase"/>
</dbReference>
<dbReference type="PANTHER" id="PTHR46470">
    <property type="entry name" value="N-ACYLNEURAMINATE-9-PHOSPHATASE"/>
    <property type="match status" value="1"/>
</dbReference>
<dbReference type="InterPro" id="IPR006439">
    <property type="entry name" value="HAD-SF_hydro_IA"/>
</dbReference>
<proteinExistence type="predicted"/>
<name>A0AAE9MU66_9SPIR</name>
<accession>A0AAE9MU66</accession>